<feature type="transmembrane region" description="Helical" evidence="8">
    <location>
        <begin position="187"/>
        <end position="207"/>
    </location>
</feature>
<dbReference type="STRING" id="5217.A0A4Q1BI66"/>
<feature type="transmembrane region" description="Helical" evidence="8">
    <location>
        <begin position="213"/>
        <end position="232"/>
    </location>
</feature>
<keyword evidence="4 8" id="KW-0812">Transmembrane</keyword>
<keyword evidence="3" id="KW-0813">Transport</keyword>
<dbReference type="InParanoid" id="A0A4Q1BI66"/>
<comment type="caution">
    <text evidence="10">The sequence shown here is derived from an EMBL/GenBank/DDBJ whole genome shotgun (WGS) entry which is preliminary data.</text>
</comment>
<dbReference type="Pfam" id="PF00083">
    <property type="entry name" value="Sugar_tr"/>
    <property type="match status" value="1"/>
</dbReference>
<evidence type="ECO:0000256" key="7">
    <source>
        <dbReference type="SAM" id="MobiDB-lite"/>
    </source>
</evidence>
<dbReference type="Proteomes" id="UP000289152">
    <property type="component" value="Unassembled WGS sequence"/>
</dbReference>
<keyword evidence="11" id="KW-1185">Reference proteome</keyword>
<keyword evidence="5 8" id="KW-1133">Transmembrane helix</keyword>
<evidence type="ECO:0000256" key="8">
    <source>
        <dbReference type="SAM" id="Phobius"/>
    </source>
</evidence>
<evidence type="ECO:0000256" key="4">
    <source>
        <dbReference type="ARBA" id="ARBA00022692"/>
    </source>
</evidence>
<feature type="transmembrane region" description="Helical" evidence="8">
    <location>
        <begin position="143"/>
        <end position="167"/>
    </location>
</feature>
<name>A0A4Q1BI66_TREME</name>
<dbReference type="GO" id="GO:0005351">
    <property type="term" value="F:carbohydrate:proton symporter activity"/>
    <property type="evidence" value="ECO:0007669"/>
    <property type="project" value="TreeGrafter"/>
</dbReference>
<dbReference type="InterPro" id="IPR036259">
    <property type="entry name" value="MFS_trans_sf"/>
</dbReference>
<evidence type="ECO:0000313" key="11">
    <source>
        <dbReference type="Proteomes" id="UP000289152"/>
    </source>
</evidence>
<feature type="transmembrane region" description="Helical" evidence="8">
    <location>
        <begin position="89"/>
        <end position="108"/>
    </location>
</feature>
<keyword evidence="10" id="KW-0762">Sugar transport</keyword>
<keyword evidence="6 8" id="KW-0472">Membrane</keyword>
<feature type="region of interest" description="Disordered" evidence="7">
    <location>
        <begin position="530"/>
        <end position="551"/>
    </location>
</feature>
<feature type="domain" description="Major facilitator superfamily (MFS) profile" evidence="9">
    <location>
        <begin position="48"/>
        <end position="492"/>
    </location>
</feature>
<feature type="transmembrane region" description="Helical" evidence="8">
    <location>
        <begin position="120"/>
        <end position="137"/>
    </location>
</feature>
<dbReference type="AlphaFoldDB" id="A0A4Q1BI66"/>
<feature type="transmembrane region" description="Helical" evidence="8">
    <location>
        <begin position="343"/>
        <end position="361"/>
    </location>
</feature>
<feature type="transmembrane region" description="Helical" evidence="8">
    <location>
        <begin position="403"/>
        <end position="426"/>
    </location>
</feature>
<dbReference type="PANTHER" id="PTHR48022">
    <property type="entry name" value="PLASTIDIC GLUCOSE TRANSPORTER 4"/>
    <property type="match status" value="1"/>
</dbReference>
<feature type="transmembrane region" description="Helical" evidence="8">
    <location>
        <begin position="301"/>
        <end position="323"/>
    </location>
</feature>
<comment type="subcellular location">
    <subcellularLocation>
        <location evidence="1">Membrane</location>
        <topology evidence="1">Multi-pass membrane protein</topology>
    </subcellularLocation>
</comment>
<comment type="similarity">
    <text evidence="2">Belongs to the major facilitator superfamily. Sugar transporter (TC 2.A.1.1) family.</text>
</comment>
<feature type="transmembrane region" description="Helical" evidence="8">
    <location>
        <begin position="45"/>
        <end position="69"/>
    </location>
</feature>
<dbReference type="FunFam" id="1.20.1250.20:FF:000134">
    <property type="entry name" value="MFS sugar transporter protein"/>
    <property type="match status" value="1"/>
</dbReference>
<sequence length="551" mass="60800">MPASRVAFSIELIAYSLGVKMGDWHNIPNASDKLKWYQNKGALKLNFFLSIIMVGMVLNGYDGTLISGLQAFDSWQEDLNYPTGARLGLLNAAGCISGFVVGPIISYIDDTFGRRWGVRFYGYTIVIGTVISVIAGVSKVNGYAIFICGRVIIGFGLASFLMTSLVVVQEITHPRTRSIIAHSWNSYYILGSVIASWVNFGCSYMTGSWAWRIPYLIQLPMALYVLVAVQFVPETPRFLIDKGREEEALAFLVELHGNGNPDDELVRFEFAEITTALSKEKEAKAEKWSTVLRSRSNRYRLGLAALMTFLTVMSGSSIIYFYYSIVFTQVGITDPTTQTGINAGLSVFTWFCQIAAVFIGKRVGRKTIVLWIWPCLFLALIGLCAAGGVAAHQLDGGSSSVGVATVVLVWIYLGCFNASNPVIYSYPAEIQTYSMRAKGLLVWNTVQQLEGAYVTFVDAVALDSIGYKYYAVYLPLVAIQWVLCYYFMVETKGYTLEEIAIAFDGRSALSTGVSSDTEIGPVERVDWDTRAINPDEDVEGDDKGKDLEVGK</sequence>
<dbReference type="SUPFAM" id="SSF103473">
    <property type="entry name" value="MFS general substrate transporter"/>
    <property type="match status" value="1"/>
</dbReference>
<dbReference type="InterPro" id="IPR020846">
    <property type="entry name" value="MFS_dom"/>
</dbReference>
<dbReference type="GO" id="GO:0016020">
    <property type="term" value="C:membrane"/>
    <property type="evidence" value="ECO:0007669"/>
    <property type="project" value="UniProtKB-SubCell"/>
</dbReference>
<evidence type="ECO:0000313" key="10">
    <source>
        <dbReference type="EMBL" id="RXK37335.1"/>
    </source>
</evidence>
<feature type="compositionally biased region" description="Basic and acidic residues" evidence="7">
    <location>
        <begin position="541"/>
        <end position="551"/>
    </location>
</feature>
<dbReference type="InterPro" id="IPR005828">
    <property type="entry name" value="MFS_sugar_transport-like"/>
</dbReference>
<evidence type="ECO:0000256" key="5">
    <source>
        <dbReference type="ARBA" id="ARBA00022989"/>
    </source>
</evidence>
<evidence type="ECO:0000259" key="9">
    <source>
        <dbReference type="PROSITE" id="PS50850"/>
    </source>
</evidence>
<evidence type="ECO:0000256" key="3">
    <source>
        <dbReference type="ARBA" id="ARBA00022448"/>
    </source>
</evidence>
<feature type="transmembrane region" description="Helical" evidence="8">
    <location>
        <begin position="470"/>
        <end position="488"/>
    </location>
</feature>
<feature type="transmembrane region" description="Helical" evidence="8">
    <location>
        <begin position="368"/>
        <end position="391"/>
    </location>
</feature>
<protein>
    <submittedName>
        <fullName evidence="10">Sugar transporter</fullName>
    </submittedName>
</protein>
<organism evidence="10 11">
    <name type="scientific">Tremella mesenterica</name>
    <name type="common">Jelly fungus</name>
    <dbReference type="NCBI Taxonomy" id="5217"/>
    <lineage>
        <taxon>Eukaryota</taxon>
        <taxon>Fungi</taxon>
        <taxon>Dikarya</taxon>
        <taxon>Basidiomycota</taxon>
        <taxon>Agaricomycotina</taxon>
        <taxon>Tremellomycetes</taxon>
        <taxon>Tremellales</taxon>
        <taxon>Tremellaceae</taxon>
        <taxon>Tremella</taxon>
    </lineage>
</organism>
<dbReference type="PROSITE" id="PS50850">
    <property type="entry name" value="MFS"/>
    <property type="match status" value="1"/>
</dbReference>
<dbReference type="EMBL" id="SDIL01000071">
    <property type="protein sequence ID" value="RXK37335.1"/>
    <property type="molecule type" value="Genomic_DNA"/>
</dbReference>
<evidence type="ECO:0000256" key="6">
    <source>
        <dbReference type="ARBA" id="ARBA00023136"/>
    </source>
</evidence>
<reference evidence="10 11" key="1">
    <citation type="submission" date="2016-06" db="EMBL/GenBank/DDBJ databases">
        <title>Evolution of pathogenesis and genome organization in the Tremellales.</title>
        <authorList>
            <person name="Cuomo C."/>
            <person name="Litvintseva A."/>
            <person name="Heitman J."/>
            <person name="Chen Y."/>
            <person name="Sun S."/>
            <person name="Springer D."/>
            <person name="Dromer F."/>
            <person name="Young S."/>
            <person name="Zeng Q."/>
            <person name="Chapman S."/>
            <person name="Gujja S."/>
            <person name="Saif S."/>
            <person name="Birren B."/>
        </authorList>
    </citation>
    <scope>NUCLEOTIDE SEQUENCE [LARGE SCALE GENOMIC DNA]</scope>
    <source>
        <strain evidence="10 11">ATCC 28783</strain>
    </source>
</reference>
<dbReference type="Gene3D" id="1.20.1250.20">
    <property type="entry name" value="MFS general substrate transporter like domains"/>
    <property type="match status" value="1"/>
</dbReference>
<gene>
    <name evidence="10" type="ORF">M231_05401</name>
</gene>
<accession>A0A4Q1BI66</accession>
<dbReference type="OrthoDB" id="6133115at2759"/>
<evidence type="ECO:0000256" key="1">
    <source>
        <dbReference type="ARBA" id="ARBA00004141"/>
    </source>
</evidence>
<proteinExistence type="inferred from homology"/>
<dbReference type="PANTHER" id="PTHR48022:SF64">
    <property type="entry name" value="MAJOR FACILITATOR SUPERFAMILY (MFS) PROFILE DOMAIN-CONTAINING PROTEIN"/>
    <property type="match status" value="1"/>
</dbReference>
<dbReference type="InterPro" id="IPR050360">
    <property type="entry name" value="MFS_Sugar_Transporters"/>
</dbReference>
<dbReference type="VEuPathDB" id="FungiDB:TREMEDRAFT_42510"/>
<evidence type="ECO:0000256" key="2">
    <source>
        <dbReference type="ARBA" id="ARBA00010992"/>
    </source>
</evidence>